<dbReference type="InterPro" id="IPR036974">
    <property type="entry name" value="PUA_sf"/>
</dbReference>
<dbReference type="SUPFAM" id="SSF88697">
    <property type="entry name" value="PUA domain-like"/>
    <property type="match status" value="1"/>
</dbReference>
<gene>
    <name evidence="6" type="ORF">JOC54_003848</name>
</gene>
<dbReference type="EMBL" id="JAFBCV010000015">
    <property type="protein sequence ID" value="MBM7840555.1"/>
    <property type="molecule type" value="Genomic_DNA"/>
</dbReference>
<dbReference type="InterPro" id="IPR029063">
    <property type="entry name" value="SAM-dependent_MTases_sf"/>
</dbReference>
<sequence length="399" mass="45069">MEFSERNVTIDDERARAIKSGYPLLDKEDVSMQPEQEGDIVCIRNKANEFVARAYLGKQNRGHGWVLTTKEHQKIDASFFQNKVESAVKKRTDLYNSNETTAFRVFNGEGDGIGGLTIDDYDGFYLLTWYSEGVYTFKEFIVQALVNTVSVKGIYEKKRFATDGKYVEDDDFVYGERGQFPLVVKESGMFFAVYLNDGPMTGIFLDQRNVRKQIRDRYAAGKKVLNLFSYTGAFSVAAALGGASQTTSVDLANRSRAKTEEQFLMNSIPLEQQNIVVMDAFRYFSYAKKKELEFDLIVLDPPSFARSKKRTFSAAKDYKALVKEAIPVTAQNGVIIASTNAANVSLKQFKRMIELAFKEENKAYKLLEEYGVPADFATTEAYPQGNYLKVLMIQVLSKG</sequence>
<dbReference type="Gene3D" id="3.40.50.150">
    <property type="entry name" value="Vaccinia Virus protein VP39"/>
    <property type="match status" value="1"/>
</dbReference>
<feature type="domain" description="S-adenosylmethionine-dependent methyltransferase" evidence="4">
    <location>
        <begin position="184"/>
        <end position="346"/>
    </location>
</feature>
<dbReference type="CDD" id="cd11572">
    <property type="entry name" value="RlmI_M_like"/>
    <property type="match status" value="1"/>
</dbReference>
<dbReference type="Pfam" id="PF10672">
    <property type="entry name" value="Methyltrans_SAM"/>
    <property type="match status" value="1"/>
</dbReference>
<dbReference type="InterPro" id="IPR041532">
    <property type="entry name" value="RlmI-like_PUA"/>
</dbReference>
<proteinExistence type="predicted"/>
<organism evidence="6 7">
    <name type="scientific">Shouchella xiaoxiensis</name>
    <dbReference type="NCBI Taxonomy" id="766895"/>
    <lineage>
        <taxon>Bacteria</taxon>
        <taxon>Bacillati</taxon>
        <taxon>Bacillota</taxon>
        <taxon>Bacilli</taxon>
        <taxon>Bacillales</taxon>
        <taxon>Bacillaceae</taxon>
        <taxon>Shouchella</taxon>
    </lineage>
</organism>
<evidence type="ECO:0000256" key="1">
    <source>
        <dbReference type="ARBA" id="ARBA00022603"/>
    </source>
</evidence>
<dbReference type="EC" id="2.1.1.191" evidence="6"/>
<evidence type="ECO:0000313" key="7">
    <source>
        <dbReference type="Proteomes" id="UP001179280"/>
    </source>
</evidence>
<dbReference type="GO" id="GO:0032259">
    <property type="term" value="P:methylation"/>
    <property type="evidence" value="ECO:0007669"/>
    <property type="project" value="UniProtKB-KW"/>
</dbReference>
<dbReference type="Gene3D" id="3.30.750.80">
    <property type="entry name" value="RNA methyltransferase domain (HRMD) like"/>
    <property type="match status" value="1"/>
</dbReference>
<keyword evidence="7" id="KW-1185">Reference proteome</keyword>
<dbReference type="InterPro" id="IPR015947">
    <property type="entry name" value="PUA-like_sf"/>
</dbReference>
<evidence type="ECO:0000256" key="3">
    <source>
        <dbReference type="ARBA" id="ARBA00022691"/>
    </source>
</evidence>
<dbReference type="PANTHER" id="PTHR43042:SF3">
    <property type="entry name" value="RIBOSOMAL RNA LARGE SUBUNIT METHYLTRANSFERASE YWBD-RELATED"/>
    <property type="match status" value="1"/>
</dbReference>
<feature type="domain" description="RlmI-like PUA" evidence="5">
    <location>
        <begin position="8"/>
        <end position="68"/>
    </location>
</feature>
<dbReference type="CDD" id="cd02440">
    <property type="entry name" value="AdoMet_MTases"/>
    <property type="match status" value="1"/>
</dbReference>
<dbReference type="RefSeq" id="WP_204468218.1">
    <property type="nucleotide sequence ID" value="NZ_JAFBCV010000015.1"/>
</dbReference>
<dbReference type="SUPFAM" id="SSF53335">
    <property type="entry name" value="S-adenosyl-L-methionine-dependent methyltransferases"/>
    <property type="match status" value="1"/>
</dbReference>
<evidence type="ECO:0000313" key="6">
    <source>
        <dbReference type="EMBL" id="MBM7840555.1"/>
    </source>
</evidence>
<dbReference type="Gene3D" id="2.30.130.10">
    <property type="entry name" value="PUA domain"/>
    <property type="match status" value="1"/>
</dbReference>
<dbReference type="Pfam" id="PF17785">
    <property type="entry name" value="PUA_3"/>
    <property type="match status" value="1"/>
</dbReference>
<dbReference type="PANTHER" id="PTHR43042">
    <property type="entry name" value="SAM-DEPENDENT METHYLTRANSFERASE"/>
    <property type="match status" value="1"/>
</dbReference>
<name>A0ABS2T0L5_9BACI</name>
<dbReference type="GO" id="GO:0008168">
    <property type="term" value="F:methyltransferase activity"/>
    <property type="evidence" value="ECO:0007669"/>
    <property type="project" value="UniProtKB-KW"/>
</dbReference>
<reference evidence="6" key="1">
    <citation type="submission" date="2021-01" db="EMBL/GenBank/DDBJ databases">
        <title>Genomic Encyclopedia of Type Strains, Phase IV (KMG-IV): sequencing the most valuable type-strain genomes for metagenomic binning, comparative biology and taxonomic classification.</title>
        <authorList>
            <person name="Goeker M."/>
        </authorList>
    </citation>
    <scope>NUCLEOTIDE SEQUENCE</scope>
    <source>
        <strain evidence="6">DSM 21943</strain>
    </source>
</reference>
<evidence type="ECO:0000256" key="2">
    <source>
        <dbReference type="ARBA" id="ARBA00022679"/>
    </source>
</evidence>
<keyword evidence="2 6" id="KW-0808">Transferase</keyword>
<dbReference type="InterPro" id="IPR019614">
    <property type="entry name" value="SAM-dep_methyl-trfase"/>
</dbReference>
<evidence type="ECO:0000259" key="5">
    <source>
        <dbReference type="Pfam" id="PF17785"/>
    </source>
</evidence>
<dbReference type="Proteomes" id="UP001179280">
    <property type="component" value="Unassembled WGS sequence"/>
</dbReference>
<comment type="caution">
    <text evidence="6">The sequence shown here is derived from an EMBL/GenBank/DDBJ whole genome shotgun (WGS) entry which is preliminary data.</text>
</comment>
<protein>
    <submittedName>
        <fullName evidence="6">23S rRNA (Cytosine1962-C5)-methyltransferase</fullName>
        <ecNumber evidence="6">2.1.1.191</ecNumber>
    </submittedName>
</protein>
<evidence type="ECO:0000259" key="4">
    <source>
        <dbReference type="Pfam" id="PF10672"/>
    </source>
</evidence>
<keyword evidence="3" id="KW-0949">S-adenosyl-L-methionine</keyword>
<accession>A0ABS2T0L5</accession>
<keyword evidence="1 6" id="KW-0489">Methyltransferase</keyword>